<feature type="domain" description="DDE Tnp4" evidence="3">
    <location>
        <begin position="67"/>
        <end position="224"/>
    </location>
</feature>
<accession>A0A6A4I165</accession>
<feature type="non-terminal residue" evidence="4">
    <location>
        <position position="1"/>
    </location>
</feature>
<evidence type="ECO:0000259" key="3">
    <source>
        <dbReference type="Pfam" id="PF13359"/>
    </source>
</evidence>
<evidence type="ECO:0000313" key="4">
    <source>
        <dbReference type="EMBL" id="KAE9403710.1"/>
    </source>
</evidence>
<keyword evidence="2" id="KW-0479">Metal-binding</keyword>
<keyword evidence="5" id="KW-1185">Reference proteome</keyword>
<dbReference type="InterPro" id="IPR027806">
    <property type="entry name" value="HARBI1_dom"/>
</dbReference>
<comment type="cofactor">
    <cofactor evidence="1">
        <name>a divalent metal cation</name>
        <dbReference type="ChEBI" id="CHEBI:60240"/>
    </cofactor>
</comment>
<organism evidence="4 5">
    <name type="scientific">Gymnopus androsaceus JB14</name>
    <dbReference type="NCBI Taxonomy" id="1447944"/>
    <lineage>
        <taxon>Eukaryota</taxon>
        <taxon>Fungi</taxon>
        <taxon>Dikarya</taxon>
        <taxon>Basidiomycota</taxon>
        <taxon>Agaricomycotina</taxon>
        <taxon>Agaricomycetes</taxon>
        <taxon>Agaricomycetidae</taxon>
        <taxon>Agaricales</taxon>
        <taxon>Marasmiineae</taxon>
        <taxon>Omphalotaceae</taxon>
        <taxon>Gymnopus</taxon>
    </lineage>
</organism>
<reference evidence="4" key="1">
    <citation type="journal article" date="2019" name="Environ. Microbiol.">
        <title>Fungal ecological strategies reflected in gene transcription - a case study of two litter decomposers.</title>
        <authorList>
            <person name="Barbi F."/>
            <person name="Kohler A."/>
            <person name="Barry K."/>
            <person name="Baskaran P."/>
            <person name="Daum C."/>
            <person name="Fauchery L."/>
            <person name="Ihrmark K."/>
            <person name="Kuo A."/>
            <person name="LaButti K."/>
            <person name="Lipzen A."/>
            <person name="Morin E."/>
            <person name="Grigoriev I.V."/>
            <person name="Henrissat B."/>
            <person name="Lindahl B."/>
            <person name="Martin F."/>
        </authorList>
    </citation>
    <scope>NUCLEOTIDE SEQUENCE</scope>
    <source>
        <strain evidence="4">JB14</strain>
    </source>
</reference>
<evidence type="ECO:0000256" key="1">
    <source>
        <dbReference type="ARBA" id="ARBA00001968"/>
    </source>
</evidence>
<proteinExistence type="predicted"/>
<dbReference type="Proteomes" id="UP000799118">
    <property type="component" value="Unassembled WGS sequence"/>
</dbReference>
<protein>
    <recommendedName>
        <fullName evidence="3">DDE Tnp4 domain-containing protein</fullName>
    </recommendedName>
</protein>
<gene>
    <name evidence="4" type="ORF">BT96DRAFT_814566</name>
</gene>
<dbReference type="EMBL" id="ML769422">
    <property type="protein sequence ID" value="KAE9403710.1"/>
    <property type="molecule type" value="Genomic_DNA"/>
</dbReference>
<evidence type="ECO:0000313" key="5">
    <source>
        <dbReference type="Proteomes" id="UP000799118"/>
    </source>
</evidence>
<dbReference type="Pfam" id="PF13359">
    <property type="entry name" value="DDE_Tnp_4"/>
    <property type="match status" value="1"/>
</dbReference>
<sequence length="253" mass="28473">LDDLADRFSRTQGQLLHGINEVSTFIYDEWNHLLTDLSRYTTDDLERFAGAIVSAGSPMDDIIAFLDATFEAIAHPGDDQRVNYSGYKKAHAYKFQGLLTPNGIISLCHGPIEGRRADAALLTCSGLSEQLQKYALGYGKWQLFVYADPAYAKSDYVVSGLKKVRELTEAEQQFNTRMAKLRMSMEWGFGKVINNWGFTNYAPNLSSHLSPVAIYFLVAVLLTNAHTCRHGSETSQYFGLFPPTLHKYFTKYN</sequence>
<name>A0A6A4I165_9AGAR</name>
<dbReference type="AlphaFoldDB" id="A0A6A4I165"/>
<dbReference type="OrthoDB" id="5945905at2759"/>
<dbReference type="GO" id="GO:0046872">
    <property type="term" value="F:metal ion binding"/>
    <property type="evidence" value="ECO:0007669"/>
    <property type="project" value="UniProtKB-KW"/>
</dbReference>
<evidence type="ECO:0000256" key="2">
    <source>
        <dbReference type="ARBA" id="ARBA00022723"/>
    </source>
</evidence>